<dbReference type="Proteomes" id="UP000593571">
    <property type="component" value="Unassembled WGS sequence"/>
</dbReference>
<reference evidence="1 2" key="1">
    <citation type="journal article" date="2020" name="Nature">
        <title>Six reference-quality genomes reveal evolution of bat adaptations.</title>
        <authorList>
            <person name="Jebb D."/>
            <person name="Huang Z."/>
            <person name="Pippel M."/>
            <person name="Hughes G.M."/>
            <person name="Lavrichenko K."/>
            <person name="Devanna P."/>
            <person name="Winkler S."/>
            <person name="Jermiin L.S."/>
            <person name="Skirmuntt E.C."/>
            <person name="Katzourakis A."/>
            <person name="Burkitt-Gray L."/>
            <person name="Ray D.A."/>
            <person name="Sullivan K.A.M."/>
            <person name="Roscito J.G."/>
            <person name="Kirilenko B.M."/>
            <person name="Davalos L.M."/>
            <person name="Corthals A.P."/>
            <person name="Power M.L."/>
            <person name="Jones G."/>
            <person name="Ransome R.D."/>
            <person name="Dechmann D.K.N."/>
            <person name="Locatelli A.G."/>
            <person name="Puechmaille S.J."/>
            <person name="Fedrigo O."/>
            <person name="Jarvis E.D."/>
            <person name="Hiller M."/>
            <person name="Vernes S.C."/>
            <person name="Myers E.W."/>
            <person name="Teeling E.C."/>
        </authorList>
    </citation>
    <scope>NUCLEOTIDE SEQUENCE [LARGE SCALE GENOMIC DNA]</scope>
    <source>
        <strain evidence="1">MRouAeg1</strain>
        <tissue evidence="1">Muscle</tissue>
    </source>
</reference>
<protein>
    <submittedName>
        <fullName evidence="1">Uncharacterized protein</fullName>
    </submittedName>
</protein>
<gene>
    <name evidence="1" type="ORF">HJG63_011850</name>
</gene>
<dbReference type="EMBL" id="JACASE010000007">
    <property type="protein sequence ID" value="KAF6447388.1"/>
    <property type="molecule type" value="Genomic_DNA"/>
</dbReference>
<organism evidence="1 2">
    <name type="scientific">Rousettus aegyptiacus</name>
    <name type="common">Egyptian fruit bat</name>
    <name type="synonym">Pteropus aegyptiacus</name>
    <dbReference type="NCBI Taxonomy" id="9407"/>
    <lineage>
        <taxon>Eukaryota</taxon>
        <taxon>Metazoa</taxon>
        <taxon>Chordata</taxon>
        <taxon>Craniata</taxon>
        <taxon>Vertebrata</taxon>
        <taxon>Euteleostomi</taxon>
        <taxon>Mammalia</taxon>
        <taxon>Eutheria</taxon>
        <taxon>Laurasiatheria</taxon>
        <taxon>Chiroptera</taxon>
        <taxon>Yinpterochiroptera</taxon>
        <taxon>Pteropodoidea</taxon>
        <taxon>Pteropodidae</taxon>
        <taxon>Rousettinae</taxon>
        <taxon>Rousettus</taxon>
    </lineage>
</organism>
<accession>A0A7J8FI54</accession>
<evidence type="ECO:0000313" key="1">
    <source>
        <dbReference type="EMBL" id="KAF6447388.1"/>
    </source>
</evidence>
<keyword evidence="2" id="KW-1185">Reference proteome</keyword>
<proteinExistence type="predicted"/>
<evidence type="ECO:0000313" key="2">
    <source>
        <dbReference type="Proteomes" id="UP000593571"/>
    </source>
</evidence>
<name>A0A7J8FI54_ROUAE</name>
<sequence>MKIARERFRCLVFLPGTSLCPCTLRIFQPGSFRRVIIHRLDSAGTHGRRTRVWHTSMTTDGLLNATRAILQITNAVRRLRGLSPHLPTTDSTCHHLAPVTGAGNVYGKRDAEPRSMMISRPRLSFNHTLFKSWSPFRMLGHAVKTGSMYPRFH</sequence>
<dbReference type="AlphaFoldDB" id="A0A7J8FI54"/>
<comment type="caution">
    <text evidence="1">The sequence shown here is derived from an EMBL/GenBank/DDBJ whole genome shotgun (WGS) entry which is preliminary data.</text>
</comment>